<reference evidence="1" key="2">
    <citation type="journal article" date="2015" name="Fish Shellfish Immunol.">
        <title>Early steps in the European eel (Anguilla anguilla)-Vibrio vulnificus interaction in the gills: Role of the RtxA13 toxin.</title>
        <authorList>
            <person name="Callol A."/>
            <person name="Pajuelo D."/>
            <person name="Ebbesson L."/>
            <person name="Teles M."/>
            <person name="MacKenzie S."/>
            <person name="Amaro C."/>
        </authorList>
    </citation>
    <scope>NUCLEOTIDE SEQUENCE</scope>
</reference>
<accession>A0A0E9WNP3</accession>
<reference evidence="1" key="1">
    <citation type="submission" date="2014-11" db="EMBL/GenBank/DDBJ databases">
        <authorList>
            <person name="Amaro Gonzalez C."/>
        </authorList>
    </citation>
    <scope>NUCLEOTIDE SEQUENCE</scope>
</reference>
<name>A0A0E9WNP3_ANGAN</name>
<dbReference type="EMBL" id="GBXM01017377">
    <property type="protein sequence ID" value="JAH91200.1"/>
    <property type="molecule type" value="Transcribed_RNA"/>
</dbReference>
<proteinExistence type="predicted"/>
<sequence length="43" mass="4895">MKSNRHCFLAVPMYSLISIIPVAVSSKNEMGIYSRSVKNYVIF</sequence>
<organism evidence="1">
    <name type="scientific">Anguilla anguilla</name>
    <name type="common">European freshwater eel</name>
    <name type="synonym">Muraena anguilla</name>
    <dbReference type="NCBI Taxonomy" id="7936"/>
    <lineage>
        <taxon>Eukaryota</taxon>
        <taxon>Metazoa</taxon>
        <taxon>Chordata</taxon>
        <taxon>Craniata</taxon>
        <taxon>Vertebrata</taxon>
        <taxon>Euteleostomi</taxon>
        <taxon>Actinopterygii</taxon>
        <taxon>Neopterygii</taxon>
        <taxon>Teleostei</taxon>
        <taxon>Anguilliformes</taxon>
        <taxon>Anguillidae</taxon>
        <taxon>Anguilla</taxon>
    </lineage>
</organism>
<dbReference type="AlphaFoldDB" id="A0A0E9WNP3"/>
<evidence type="ECO:0000313" key="1">
    <source>
        <dbReference type="EMBL" id="JAH91200.1"/>
    </source>
</evidence>
<protein>
    <submittedName>
        <fullName evidence="1">Uncharacterized protein</fullName>
    </submittedName>
</protein>